<dbReference type="Gene3D" id="3.40.50.720">
    <property type="entry name" value="NAD(P)-binding Rossmann-like Domain"/>
    <property type="match status" value="1"/>
</dbReference>
<feature type="transmembrane region" description="Helical" evidence="1">
    <location>
        <begin position="14"/>
        <end position="31"/>
    </location>
</feature>
<sequence length="135" mass="15194">MVNLLKLTPTYKSLYYYIVLIGAGGNGGYTVQRLTKMMSAFSEVSSFLMIADPDTVEQKNILRQPFISSDIGLKKSEVLAKRYGGTYGLKLGSYPESYVESVEQIEKLFSLTDYRHKRTQLIQKVLIGAVDNVRP</sequence>
<dbReference type="KEGG" id="plw:D5F53_32230"/>
<dbReference type="SUPFAM" id="SSF69572">
    <property type="entry name" value="Activating enzymes of the ubiquitin-like proteins"/>
    <property type="match status" value="1"/>
</dbReference>
<evidence type="ECO:0000313" key="3">
    <source>
        <dbReference type="EMBL" id="AYB48000.1"/>
    </source>
</evidence>
<dbReference type="RefSeq" id="WP_119851361.1">
    <property type="nucleotide sequence ID" value="NZ_CP032413.1"/>
</dbReference>
<evidence type="ECO:0000259" key="2">
    <source>
        <dbReference type="Pfam" id="PF00899"/>
    </source>
</evidence>
<dbReference type="InterPro" id="IPR000594">
    <property type="entry name" value="ThiF_NAD_FAD-bd"/>
</dbReference>
<dbReference type="EMBL" id="CP032413">
    <property type="protein sequence ID" value="AYB48000.1"/>
    <property type="molecule type" value="Genomic_DNA"/>
</dbReference>
<keyword evidence="3" id="KW-0614">Plasmid</keyword>
<accession>A0A385TUC4</accession>
<geneLocation type="plasmid" evidence="3 4">
    <name>pAZOPL1</name>
</geneLocation>
<dbReference type="Pfam" id="PF00899">
    <property type="entry name" value="ThiF"/>
    <property type="match status" value="1"/>
</dbReference>
<keyword evidence="1" id="KW-1133">Transmembrane helix</keyword>
<protein>
    <recommendedName>
        <fullName evidence="2">THIF-type NAD/FAD binding fold domain-containing protein</fullName>
    </recommendedName>
</protein>
<organism evidence="3 4">
    <name type="scientific">Paenibacillus lautus</name>
    <name type="common">Bacillus lautus</name>
    <dbReference type="NCBI Taxonomy" id="1401"/>
    <lineage>
        <taxon>Bacteria</taxon>
        <taxon>Bacillati</taxon>
        <taxon>Bacillota</taxon>
        <taxon>Bacilli</taxon>
        <taxon>Bacillales</taxon>
        <taxon>Paenibacillaceae</taxon>
        <taxon>Paenibacillus</taxon>
    </lineage>
</organism>
<proteinExistence type="predicted"/>
<dbReference type="GO" id="GO:0008641">
    <property type="term" value="F:ubiquitin-like modifier activating enzyme activity"/>
    <property type="evidence" value="ECO:0007669"/>
    <property type="project" value="InterPro"/>
</dbReference>
<gene>
    <name evidence="3" type="ORF">D5F53_32230</name>
</gene>
<evidence type="ECO:0000313" key="4">
    <source>
        <dbReference type="Proteomes" id="UP000266552"/>
    </source>
</evidence>
<dbReference type="AlphaFoldDB" id="A0A385TUC4"/>
<keyword evidence="4" id="KW-1185">Reference proteome</keyword>
<name>A0A385TUC4_PAELA</name>
<reference evidence="3 4" key="1">
    <citation type="submission" date="2018-09" db="EMBL/GenBank/DDBJ databases">
        <title>Genome Sequence of Paenibacillus lautus Strain E7593-69, Azo Dye-Degrading Bacteria, Isolated from Commercial Tattoo Inks.</title>
        <authorList>
            <person name="Nho S.W."/>
            <person name="Kim S.-J."/>
            <person name="Kweon O."/>
            <person name="Cerniglia C.E."/>
        </authorList>
    </citation>
    <scope>NUCLEOTIDE SEQUENCE [LARGE SCALE GENOMIC DNA]</scope>
    <source>
        <strain evidence="3 4">E7593-69</strain>
        <plasmid evidence="3 4">pAZOPL1</plasmid>
    </source>
</reference>
<dbReference type="Proteomes" id="UP000266552">
    <property type="component" value="Plasmid pAZOPL1"/>
</dbReference>
<keyword evidence="1" id="KW-0472">Membrane</keyword>
<keyword evidence="1" id="KW-0812">Transmembrane</keyword>
<dbReference type="InterPro" id="IPR035985">
    <property type="entry name" value="Ubiquitin-activating_enz"/>
</dbReference>
<evidence type="ECO:0000256" key="1">
    <source>
        <dbReference type="SAM" id="Phobius"/>
    </source>
</evidence>
<feature type="domain" description="THIF-type NAD/FAD binding fold" evidence="2">
    <location>
        <begin position="17"/>
        <end position="83"/>
    </location>
</feature>